<dbReference type="AlphaFoldDB" id="A0A516X7V7"/>
<dbReference type="Proteomes" id="UP000317344">
    <property type="component" value="Chromosome"/>
</dbReference>
<accession>A0A516X7V7</accession>
<reference evidence="2 3" key="2">
    <citation type="submission" date="2019-07" db="EMBL/GenBank/DDBJ databases">
        <authorList>
            <person name="Huang Y."/>
        </authorList>
    </citation>
    <scope>NUCLEOTIDE SEQUENCE [LARGE SCALE GENOMIC DNA]</scope>
    <source>
        <strain evidence="2 3">HY188</strain>
    </source>
</reference>
<dbReference type="EMBL" id="CP041765">
    <property type="protein sequence ID" value="QDQ99103.1"/>
    <property type="molecule type" value="Genomic_DNA"/>
</dbReference>
<keyword evidence="3" id="KW-1185">Reference proteome</keyword>
<reference evidence="2 3" key="1">
    <citation type="submission" date="2019-07" db="EMBL/GenBank/DDBJ databases">
        <title>Tomitella cavernea sp. nov., an actinomycete isolated from soil.</title>
        <authorList>
            <person name="Cheng J."/>
        </authorList>
    </citation>
    <scope>NUCLEOTIDE SEQUENCE [LARGE SCALE GENOMIC DNA]</scope>
    <source>
        <strain evidence="2 3">HY188</strain>
    </source>
</reference>
<feature type="region of interest" description="Disordered" evidence="1">
    <location>
        <begin position="27"/>
        <end position="64"/>
    </location>
</feature>
<protein>
    <submittedName>
        <fullName evidence="2">Uncharacterized protein</fullName>
    </submittedName>
</protein>
<sequence length="64" mass="6891">MDDGPAGEAERARRRAAQRARIASIFGENLPDAGGDEIARNSARERGRGGGDEWLRSNVPPHHG</sequence>
<dbReference type="OrthoDB" id="3700244at2"/>
<feature type="compositionally biased region" description="Basic and acidic residues" evidence="1">
    <location>
        <begin position="37"/>
        <end position="55"/>
    </location>
</feature>
<proteinExistence type="predicted"/>
<dbReference type="KEGG" id="toy:FO059_06420"/>
<evidence type="ECO:0000256" key="1">
    <source>
        <dbReference type="SAM" id="MobiDB-lite"/>
    </source>
</evidence>
<evidence type="ECO:0000313" key="2">
    <source>
        <dbReference type="EMBL" id="QDQ99103.1"/>
    </source>
</evidence>
<organism evidence="2 3">
    <name type="scientific">Tomitella fengzijianii</name>
    <dbReference type="NCBI Taxonomy" id="2597660"/>
    <lineage>
        <taxon>Bacteria</taxon>
        <taxon>Bacillati</taxon>
        <taxon>Actinomycetota</taxon>
        <taxon>Actinomycetes</taxon>
        <taxon>Mycobacteriales</taxon>
        <taxon>Tomitella</taxon>
    </lineage>
</organism>
<gene>
    <name evidence="2" type="ORF">FO059_06420</name>
</gene>
<name>A0A516X7V7_9ACTN</name>
<evidence type="ECO:0000313" key="3">
    <source>
        <dbReference type="Proteomes" id="UP000317344"/>
    </source>
</evidence>